<dbReference type="Proteomes" id="UP000053342">
    <property type="component" value="Unassembled WGS sequence"/>
</dbReference>
<gene>
    <name evidence="2" type="ORF">PV06_03042</name>
</gene>
<dbReference type="HOGENOM" id="CLU_1156396_0_0_1"/>
<proteinExistence type="predicted"/>
<sequence length="240" mass="27737">MEQHRAHHGISDRLQQADPHGRLFSRLRQPVDRHRDRCRKRPRDQPRSGRPRRCRRHGLGFIMTETQALIGYQLKQPVDMLSVRSTFSNSFLSFLSFIFFDCVNKVSLLESSTSLLLALVPTFMKFHRQMLYTHSRFNSWTAPERDTLGGRGVQEVAADLFFGFTGGERKSVSERGCERCLFVVSPGTRWLMKKRRRTHHHTPTSVGYVCVCVCSRGGMMQLALHKFQGGNNRRSFILIV</sequence>
<evidence type="ECO:0000313" key="3">
    <source>
        <dbReference type="Proteomes" id="UP000053342"/>
    </source>
</evidence>
<evidence type="ECO:0000313" key="2">
    <source>
        <dbReference type="EMBL" id="KIW44583.1"/>
    </source>
</evidence>
<keyword evidence="3" id="KW-1185">Reference proteome</keyword>
<feature type="region of interest" description="Disordered" evidence="1">
    <location>
        <begin position="32"/>
        <end position="54"/>
    </location>
</feature>
<protein>
    <submittedName>
        <fullName evidence="2">Uncharacterized protein</fullName>
    </submittedName>
</protein>
<accession>A0A0D2DP37</accession>
<name>A0A0D2DP37_9EURO</name>
<dbReference type="GeneID" id="27355116"/>
<evidence type="ECO:0000256" key="1">
    <source>
        <dbReference type="SAM" id="MobiDB-lite"/>
    </source>
</evidence>
<dbReference type="EMBL" id="KN847334">
    <property type="protein sequence ID" value="KIW44583.1"/>
    <property type="molecule type" value="Genomic_DNA"/>
</dbReference>
<organism evidence="2 3">
    <name type="scientific">Exophiala oligosperma</name>
    <dbReference type="NCBI Taxonomy" id="215243"/>
    <lineage>
        <taxon>Eukaryota</taxon>
        <taxon>Fungi</taxon>
        <taxon>Dikarya</taxon>
        <taxon>Ascomycota</taxon>
        <taxon>Pezizomycotina</taxon>
        <taxon>Eurotiomycetes</taxon>
        <taxon>Chaetothyriomycetidae</taxon>
        <taxon>Chaetothyriales</taxon>
        <taxon>Herpotrichiellaceae</taxon>
        <taxon>Exophiala</taxon>
    </lineage>
</organism>
<dbReference type="AlphaFoldDB" id="A0A0D2DP37"/>
<dbReference type="VEuPathDB" id="FungiDB:PV06_03042"/>
<reference evidence="2 3" key="1">
    <citation type="submission" date="2015-01" db="EMBL/GenBank/DDBJ databases">
        <title>The Genome Sequence of Exophiala oligosperma CBS72588.</title>
        <authorList>
            <consortium name="The Broad Institute Genomics Platform"/>
            <person name="Cuomo C."/>
            <person name="de Hoog S."/>
            <person name="Gorbushina A."/>
            <person name="Stielow B."/>
            <person name="Teixiera M."/>
            <person name="Abouelleil A."/>
            <person name="Chapman S.B."/>
            <person name="Priest M."/>
            <person name="Young S.K."/>
            <person name="Wortman J."/>
            <person name="Nusbaum C."/>
            <person name="Birren B."/>
        </authorList>
    </citation>
    <scope>NUCLEOTIDE SEQUENCE [LARGE SCALE GENOMIC DNA]</scope>
    <source>
        <strain evidence="2 3">CBS 72588</strain>
    </source>
</reference>
<dbReference type="RefSeq" id="XP_016264799.1">
    <property type="nucleotide sequence ID" value="XM_016403794.1"/>
</dbReference>